<dbReference type="AlphaFoldDB" id="A0A6L2MGT2"/>
<proteinExistence type="predicted"/>
<organism evidence="1">
    <name type="scientific">Tanacetum cinerariifolium</name>
    <name type="common">Dalmatian daisy</name>
    <name type="synonym">Chrysanthemum cinerariifolium</name>
    <dbReference type="NCBI Taxonomy" id="118510"/>
    <lineage>
        <taxon>Eukaryota</taxon>
        <taxon>Viridiplantae</taxon>
        <taxon>Streptophyta</taxon>
        <taxon>Embryophyta</taxon>
        <taxon>Tracheophyta</taxon>
        <taxon>Spermatophyta</taxon>
        <taxon>Magnoliopsida</taxon>
        <taxon>eudicotyledons</taxon>
        <taxon>Gunneridae</taxon>
        <taxon>Pentapetalae</taxon>
        <taxon>asterids</taxon>
        <taxon>campanulids</taxon>
        <taxon>Asterales</taxon>
        <taxon>Asteraceae</taxon>
        <taxon>Asteroideae</taxon>
        <taxon>Anthemideae</taxon>
        <taxon>Anthemidinae</taxon>
        <taxon>Tanacetum</taxon>
    </lineage>
</organism>
<evidence type="ECO:0000313" key="1">
    <source>
        <dbReference type="EMBL" id="GEU72497.1"/>
    </source>
</evidence>
<dbReference type="EMBL" id="BKCJ010006504">
    <property type="protein sequence ID" value="GEU72497.1"/>
    <property type="molecule type" value="Genomic_DNA"/>
</dbReference>
<accession>A0A6L2MGT2</accession>
<sequence>MKGLETNDQADYYLGITSITVNRKNAYELKRKLFDDLHNNSFIEWPTYSWSEDGYCNGGNLPGAYIVGNMLRYQDLEWYDAFKDIELKEKALRNKAIMEGLINEDVESNNESWKS</sequence>
<comment type="caution">
    <text evidence="1">The sequence shown here is derived from an EMBL/GenBank/DDBJ whole genome shotgun (WGS) entry which is preliminary data.</text>
</comment>
<gene>
    <name evidence="1" type="ORF">Tci_044475</name>
</gene>
<protein>
    <submittedName>
        <fullName evidence="1">Uncharacterized protein</fullName>
    </submittedName>
</protein>
<name>A0A6L2MGT2_TANCI</name>
<reference evidence="1" key="1">
    <citation type="journal article" date="2019" name="Sci. Rep.">
        <title>Draft genome of Tanacetum cinerariifolium, the natural source of mosquito coil.</title>
        <authorList>
            <person name="Yamashiro T."/>
            <person name="Shiraishi A."/>
            <person name="Satake H."/>
            <person name="Nakayama K."/>
        </authorList>
    </citation>
    <scope>NUCLEOTIDE SEQUENCE</scope>
</reference>